<evidence type="ECO:0000256" key="9">
    <source>
        <dbReference type="ARBA" id="ARBA00023251"/>
    </source>
</evidence>
<dbReference type="EMBL" id="VULX01000004">
    <property type="protein sequence ID" value="MSR90747.1"/>
    <property type="molecule type" value="Genomic_DNA"/>
</dbReference>
<dbReference type="GO" id="GO:0015297">
    <property type="term" value="F:antiporter activity"/>
    <property type="evidence" value="ECO:0007669"/>
    <property type="project" value="InterPro"/>
</dbReference>
<feature type="transmembrane region" description="Helical" evidence="10">
    <location>
        <begin position="167"/>
        <end position="190"/>
    </location>
</feature>
<keyword evidence="8 10" id="KW-0472">Membrane</keyword>
<keyword evidence="4" id="KW-0813">Transport</keyword>
<dbReference type="CDD" id="cd13143">
    <property type="entry name" value="MATE_MepA_like"/>
    <property type="match status" value="1"/>
</dbReference>
<dbReference type="PANTHER" id="PTHR43823:SF3">
    <property type="entry name" value="MULTIDRUG EXPORT PROTEIN MEPA"/>
    <property type="match status" value="1"/>
</dbReference>
<feature type="transmembrane region" description="Helical" evidence="10">
    <location>
        <begin position="395"/>
        <end position="413"/>
    </location>
</feature>
<gene>
    <name evidence="11" type="ORF">FYJ33_04755</name>
</gene>
<dbReference type="InterPro" id="IPR045070">
    <property type="entry name" value="MATE_MepA-like"/>
</dbReference>
<evidence type="ECO:0000256" key="3">
    <source>
        <dbReference type="ARBA" id="ARBA00022106"/>
    </source>
</evidence>
<keyword evidence="7 10" id="KW-1133">Transmembrane helix</keyword>
<evidence type="ECO:0000256" key="5">
    <source>
        <dbReference type="ARBA" id="ARBA00022475"/>
    </source>
</evidence>
<comment type="subcellular location">
    <subcellularLocation>
        <location evidence="1">Cell membrane</location>
        <topology evidence="1">Multi-pass membrane protein</topology>
    </subcellularLocation>
</comment>
<dbReference type="InterPro" id="IPR002528">
    <property type="entry name" value="MATE_fam"/>
</dbReference>
<evidence type="ECO:0000256" key="8">
    <source>
        <dbReference type="ARBA" id="ARBA00023136"/>
    </source>
</evidence>
<dbReference type="PANTHER" id="PTHR43823">
    <property type="entry name" value="SPORULATION PROTEIN YKVU"/>
    <property type="match status" value="1"/>
</dbReference>
<feature type="transmembrane region" description="Helical" evidence="10">
    <location>
        <begin position="323"/>
        <end position="343"/>
    </location>
</feature>
<dbReference type="Proteomes" id="UP000460287">
    <property type="component" value="Unassembled WGS sequence"/>
</dbReference>
<keyword evidence="12" id="KW-1185">Reference proteome</keyword>
<dbReference type="GO" id="GO:0005886">
    <property type="term" value="C:plasma membrane"/>
    <property type="evidence" value="ECO:0007669"/>
    <property type="project" value="UniProtKB-SubCell"/>
</dbReference>
<comment type="caution">
    <text evidence="11">The sequence shown here is derived from an EMBL/GenBank/DDBJ whole genome shotgun (WGS) entry which is preliminary data.</text>
</comment>
<comment type="similarity">
    <text evidence="2">Belongs to the multi antimicrobial extrusion (MATE) (TC 2.A.66.1) family. MepA subfamily.</text>
</comment>
<feature type="transmembrane region" description="Helical" evidence="10">
    <location>
        <begin position="419"/>
        <end position="438"/>
    </location>
</feature>
<keyword evidence="5" id="KW-1003">Cell membrane</keyword>
<organism evidence="11 12">
    <name type="scientific">Inconstantimicrobium porci</name>
    <dbReference type="NCBI Taxonomy" id="2652291"/>
    <lineage>
        <taxon>Bacteria</taxon>
        <taxon>Bacillati</taxon>
        <taxon>Bacillota</taxon>
        <taxon>Clostridia</taxon>
        <taxon>Eubacteriales</taxon>
        <taxon>Clostridiaceae</taxon>
        <taxon>Inconstantimicrobium</taxon>
    </lineage>
</organism>
<evidence type="ECO:0000256" key="6">
    <source>
        <dbReference type="ARBA" id="ARBA00022692"/>
    </source>
</evidence>
<dbReference type="RefSeq" id="WP_154530628.1">
    <property type="nucleotide sequence ID" value="NZ_JAQXTV010000134.1"/>
</dbReference>
<evidence type="ECO:0000256" key="1">
    <source>
        <dbReference type="ARBA" id="ARBA00004651"/>
    </source>
</evidence>
<evidence type="ECO:0000256" key="10">
    <source>
        <dbReference type="SAM" id="Phobius"/>
    </source>
</evidence>
<evidence type="ECO:0000313" key="12">
    <source>
        <dbReference type="Proteomes" id="UP000460287"/>
    </source>
</evidence>
<feature type="transmembrane region" description="Helical" evidence="10">
    <location>
        <begin position="96"/>
        <end position="118"/>
    </location>
</feature>
<accession>A0A7X2MX94</accession>
<feature type="transmembrane region" description="Helical" evidence="10">
    <location>
        <begin position="40"/>
        <end position="59"/>
    </location>
</feature>
<feature type="transmembrane region" description="Helical" evidence="10">
    <location>
        <begin position="236"/>
        <end position="261"/>
    </location>
</feature>
<evidence type="ECO:0000256" key="7">
    <source>
        <dbReference type="ARBA" id="ARBA00022989"/>
    </source>
</evidence>
<evidence type="ECO:0000313" key="11">
    <source>
        <dbReference type="EMBL" id="MSR90747.1"/>
    </source>
</evidence>
<dbReference type="GO" id="GO:0046677">
    <property type="term" value="P:response to antibiotic"/>
    <property type="evidence" value="ECO:0007669"/>
    <property type="project" value="UniProtKB-KW"/>
</dbReference>
<dbReference type="AlphaFoldDB" id="A0A7X2MX94"/>
<dbReference type="NCBIfam" id="TIGR00797">
    <property type="entry name" value="matE"/>
    <property type="match status" value="1"/>
</dbReference>
<name>A0A7X2MX94_9CLOT</name>
<dbReference type="GO" id="GO:0042910">
    <property type="term" value="F:xenobiotic transmembrane transporter activity"/>
    <property type="evidence" value="ECO:0007669"/>
    <property type="project" value="InterPro"/>
</dbReference>
<feature type="transmembrane region" description="Helical" evidence="10">
    <location>
        <begin position="12"/>
        <end position="33"/>
    </location>
</feature>
<feature type="transmembrane region" description="Helical" evidence="10">
    <location>
        <begin position="363"/>
        <end position="383"/>
    </location>
</feature>
<proteinExistence type="inferred from homology"/>
<feature type="transmembrane region" description="Helical" evidence="10">
    <location>
        <begin position="65"/>
        <end position="84"/>
    </location>
</feature>
<dbReference type="InterPro" id="IPR051327">
    <property type="entry name" value="MATE_MepA_subfamily"/>
</dbReference>
<evidence type="ECO:0000256" key="4">
    <source>
        <dbReference type="ARBA" id="ARBA00022448"/>
    </source>
</evidence>
<feature type="transmembrane region" description="Helical" evidence="10">
    <location>
        <begin position="196"/>
        <end position="216"/>
    </location>
</feature>
<dbReference type="PIRSF" id="PIRSF006603">
    <property type="entry name" value="DinF"/>
    <property type="match status" value="1"/>
</dbReference>
<keyword evidence="6 10" id="KW-0812">Transmembrane</keyword>
<dbReference type="InterPro" id="IPR048279">
    <property type="entry name" value="MdtK-like"/>
</dbReference>
<keyword evidence="9" id="KW-0046">Antibiotic resistance</keyword>
<reference evidence="11 12" key="1">
    <citation type="submission" date="2019-08" db="EMBL/GenBank/DDBJ databases">
        <title>In-depth cultivation of the pig gut microbiome towards novel bacterial diversity and tailored functional studies.</title>
        <authorList>
            <person name="Wylensek D."/>
            <person name="Hitch T.C.A."/>
            <person name="Clavel T."/>
        </authorList>
    </citation>
    <scope>NUCLEOTIDE SEQUENCE [LARGE SCALE GENOMIC DNA]</scope>
    <source>
        <strain evidence="11 12">WCA-383-APC-5B</strain>
    </source>
</reference>
<sequence length="456" mass="49395">MDRQKALGEQKVTSLLLKFSIPAIVGMLVNALYNIIDRIFIGHILGVGNLAITGVGITLPLSTIILAFGMLVGIGTASIISIRLGQGKRQEAENILGNAITLIIILSVAITIIGLLFGRPILGLFGASDKTIGYAQDYMQIIFAGTIFNILSFGLNHSIRADGSPAIAMASMLIGAITNIVLDPVFIFVLGMGVKGGAIATIIAQFCSAVWGLYYFTKGKSSLKIRVKNLKLKLKLVLSIFEIGISPFSMQLAASLVQVISNNALLKYGGDNAVGGMTIINSISTIFLMPIFGLNQGMQPIIGYNYGAKKYDRVKQAVKYPQIAATMLVVAGFLAVEFIPDVLIKFFNSDPSLLEMTENGIRIYLASFPLIGVQIIETNYFQCIGKAKISMFLSLLRQVFLLVPCILILPRFFELNGVWLAGPVSDTLAFIITITIFIKQIRKLGKESETKELKIS</sequence>
<feature type="transmembrane region" description="Helical" evidence="10">
    <location>
        <begin position="138"/>
        <end position="155"/>
    </location>
</feature>
<evidence type="ECO:0000256" key="2">
    <source>
        <dbReference type="ARBA" id="ARBA00008417"/>
    </source>
</evidence>
<protein>
    <recommendedName>
        <fullName evidence="3">Multidrug export protein MepA</fullName>
    </recommendedName>
</protein>
<dbReference type="Pfam" id="PF01554">
    <property type="entry name" value="MatE"/>
    <property type="match status" value="2"/>
</dbReference>
<feature type="transmembrane region" description="Helical" evidence="10">
    <location>
        <begin position="273"/>
        <end position="294"/>
    </location>
</feature>